<protein>
    <submittedName>
        <fullName evidence="1">Uncharacterized protein</fullName>
    </submittedName>
</protein>
<organism evidence="1 2">
    <name type="scientific">Sus scrofa</name>
    <name type="common">Pig</name>
    <dbReference type="NCBI Taxonomy" id="9823"/>
    <lineage>
        <taxon>Eukaryota</taxon>
        <taxon>Metazoa</taxon>
        <taxon>Chordata</taxon>
        <taxon>Craniata</taxon>
        <taxon>Vertebrata</taxon>
        <taxon>Euteleostomi</taxon>
        <taxon>Mammalia</taxon>
        <taxon>Eutheria</taxon>
        <taxon>Laurasiatheria</taxon>
        <taxon>Artiodactyla</taxon>
        <taxon>Suina</taxon>
        <taxon>Suidae</taxon>
        <taxon>Sus</taxon>
    </lineage>
</organism>
<proteinExistence type="predicted"/>
<name>A0A8D0XEQ4_PIG</name>
<evidence type="ECO:0000313" key="2">
    <source>
        <dbReference type="Proteomes" id="UP000694570"/>
    </source>
</evidence>
<dbReference type="Proteomes" id="UP000694570">
    <property type="component" value="Unplaced"/>
</dbReference>
<dbReference type="Ensembl" id="ENSSSCT00030073654.1">
    <property type="protein sequence ID" value="ENSSSCP00030033710.1"/>
    <property type="gene ID" value="ENSSSCG00030052798.1"/>
</dbReference>
<sequence length="68" mass="7631">SHNHSNVESEPGILVKIDESTLTHHYGPKSISIVHIRVHSWGRTFCGFGQMYNDVSITMVSHRVISLS</sequence>
<dbReference type="AlphaFoldDB" id="A0A8D0XEQ4"/>
<evidence type="ECO:0000313" key="1">
    <source>
        <dbReference type="Ensembl" id="ENSSSCP00030033710.1"/>
    </source>
</evidence>
<reference evidence="1" key="1">
    <citation type="submission" date="2025-08" db="UniProtKB">
        <authorList>
            <consortium name="Ensembl"/>
        </authorList>
    </citation>
    <scope>IDENTIFICATION</scope>
</reference>
<accession>A0A8D0XEQ4</accession>